<feature type="transmembrane region" description="Helical" evidence="1">
    <location>
        <begin position="251"/>
        <end position="273"/>
    </location>
</feature>
<evidence type="ECO:0000313" key="2">
    <source>
        <dbReference type="EMBL" id="MFD2598440.1"/>
    </source>
</evidence>
<reference evidence="3" key="1">
    <citation type="journal article" date="2019" name="Int. J. Syst. Evol. Microbiol.">
        <title>The Global Catalogue of Microorganisms (GCM) 10K type strain sequencing project: providing services to taxonomists for standard genome sequencing and annotation.</title>
        <authorList>
            <consortium name="The Broad Institute Genomics Platform"/>
            <consortium name="The Broad Institute Genome Sequencing Center for Infectious Disease"/>
            <person name="Wu L."/>
            <person name="Ma J."/>
        </authorList>
    </citation>
    <scope>NUCLEOTIDE SEQUENCE [LARGE SCALE GENOMIC DNA]</scope>
    <source>
        <strain evidence="3">KCTC 42248</strain>
    </source>
</reference>
<sequence length="350" mass="40800">MKNWAIYILLLLLATVPVGVRANMAQPYFDGDLNAAMYGNKAYSVVHEIIDIEIHKDSLYQNLYAIFKIHYKIYSPNKADLPLLFLAFQIQDYPKISVNGRSVSDQPLHSKNVKQFPFISETKENGKTLTYSVSYAENEYVPVDLDDLIYFTAPLNTGENDIYVAYRAHFGFDTYGFLRNYTLKYSLYPSQFWKSFGPIQVNLHLNELAEITRSNLGKANMENGIAKWRLDSTDKDIDIVINHKTSWFSKVLLFIDPAGIGILTFIALVLLHWRFFKSMPKYRNWIYWLGIILLPALAFSLSMFYFDFVDWVLGYHSRHGYVLLLYIFLYPFSVLIYAVLLSFWLRKRLP</sequence>
<gene>
    <name evidence="2" type="ORF">ACFSQ3_05695</name>
</gene>
<dbReference type="EMBL" id="JBHUMA010000004">
    <property type="protein sequence ID" value="MFD2598440.1"/>
    <property type="molecule type" value="Genomic_DNA"/>
</dbReference>
<evidence type="ECO:0000256" key="1">
    <source>
        <dbReference type="SAM" id="Phobius"/>
    </source>
</evidence>
<proteinExistence type="predicted"/>
<evidence type="ECO:0000313" key="3">
    <source>
        <dbReference type="Proteomes" id="UP001597393"/>
    </source>
</evidence>
<protein>
    <submittedName>
        <fullName evidence="2">Uncharacterized protein</fullName>
    </submittedName>
</protein>
<keyword evidence="1" id="KW-0812">Transmembrane</keyword>
<dbReference type="RefSeq" id="WP_380868328.1">
    <property type="nucleotide sequence ID" value="NZ_JBHUMA010000004.1"/>
</dbReference>
<keyword evidence="1" id="KW-1133">Transmembrane helix</keyword>
<organism evidence="2 3">
    <name type="scientific">Sphingobacterium corticis</name>
    <dbReference type="NCBI Taxonomy" id="1812823"/>
    <lineage>
        <taxon>Bacteria</taxon>
        <taxon>Pseudomonadati</taxon>
        <taxon>Bacteroidota</taxon>
        <taxon>Sphingobacteriia</taxon>
        <taxon>Sphingobacteriales</taxon>
        <taxon>Sphingobacteriaceae</taxon>
        <taxon>Sphingobacterium</taxon>
    </lineage>
</organism>
<accession>A0ABW5NJ12</accession>
<keyword evidence="1" id="KW-0472">Membrane</keyword>
<name>A0ABW5NJ12_9SPHI</name>
<comment type="caution">
    <text evidence="2">The sequence shown here is derived from an EMBL/GenBank/DDBJ whole genome shotgun (WGS) entry which is preliminary data.</text>
</comment>
<feature type="transmembrane region" description="Helical" evidence="1">
    <location>
        <begin position="321"/>
        <end position="345"/>
    </location>
</feature>
<feature type="transmembrane region" description="Helical" evidence="1">
    <location>
        <begin position="285"/>
        <end position="306"/>
    </location>
</feature>
<keyword evidence="3" id="KW-1185">Reference proteome</keyword>
<dbReference type="Proteomes" id="UP001597393">
    <property type="component" value="Unassembled WGS sequence"/>
</dbReference>